<accession>A0ABU1BPS9</accession>
<evidence type="ECO:0000256" key="1">
    <source>
        <dbReference type="SAM" id="MobiDB-lite"/>
    </source>
</evidence>
<dbReference type="SUPFAM" id="SSF143422">
    <property type="entry name" value="Transposase IS200-like"/>
    <property type="match status" value="1"/>
</dbReference>
<evidence type="ECO:0000259" key="2">
    <source>
        <dbReference type="SMART" id="SM01321"/>
    </source>
</evidence>
<name>A0ABU1BPS9_9BURK</name>
<feature type="compositionally biased region" description="Basic residues" evidence="1">
    <location>
        <begin position="218"/>
        <end position="227"/>
    </location>
</feature>
<dbReference type="RefSeq" id="WP_338436946.1">
    <property type="nucleotide sequence ID" value="NZ_JAUYVH010000006.1"/>
</dbReference>
<gene>
    <name evidence="3" type="ORF">Q8A64_11385</name>
</gene>
<dbReference type="InterPro" id="IPR036515">
    <property type="entry name" value="Transposase_17_sf"/>
</dbReference>
<dbReference type="Pfam" id="PF01797">
    <property type="entry name" value="Y1_Tnp"/>
    <property type="match status" value="1"/>
</dbReference>
<keyword evidence="4" id="KW-1185">Reference proteome</keyword>
<dbReference type="Proteomes" id="UP001225596">
    <property type="component" value="Unassembled WGS sequence"/>
</dbReference>
<dbReference type="SMART" id="SM01321">
    <property type="entry name" value="Y1_Tnp"/>
    <property type="match status" value="1"/>
</dbReference>
<dbReference type="Gene3D" id="3.30.70.1290">
    <property type="entry name" value="Transposase IS200-like"/>
    <property type="match status" value="1"/>
</dbReference>
<protein>
    <submittedName>
        <fullName evidence="3">Transposase</fullName>
    </submittedName>
</protein>
<reference evidence="3 4" key="1">
    <citation type="submission" date="2023-08" db="EMBL/GenBank/DDBJ databases">
        <title>Oxalobacteraceae gen .nov., isolated from river sludge outside the plant.</title>
        <authorList>
            <person name="Zhao S.Y."/>
        </authorList>
    </citation>
    <scope>NUCLEOTIDE SEQUENCE [LARGE SCALE GENOMIC DNA]</scope>
    <source>
        <strain evidence="3 4">R-40</strain>
    </source>
</reference>
<evidence type="ECO:0000313" key="4">
    <source>
        <dbReference type="Proteomes" id="UP001225596"/>
    </source>
</evidence>
<dbReference type="EMBL" id="JAUYVH010000006">
    <property type="protein sequence ID" value="MDQ9171010.1"/>
    <property type="molecule type" value="Genomic_DNA"/>
</dbReference>
<feature type="region of interest" description="Disordered" evidence="1">
    <location>
        <begin position="211"/>
        <end position="242"/>
    </location>
</feature>
<dbReference type="InterPro" id="IPR002686">
    <property type="entry name" value="Transposase_17"/>
</dbReference>
<sequence>MARLARLVVPHYPHHVIQRGNDQQLVFRDEEDYGIFLKWLREAARRFKVSVHAYVLMPNHFHLLATPVDDTGLARMMQWVGRYYVPYFNHKYQRAGTLWQGRYRTTLIDPARYFLACSRYIELNPVRAELVGTADHYPWSSCAHHVGIKSDPLVTDHALYWALGNTPFEREAAYRELLSHSLKSEEIQAIRSATNKGWILGTEQFKQNIAKQTSRRLSPVKRGRPKKSKEEKRTDLVNNQAT</sequence>
<dbReference type="PANTHER" id="PTHR34322:SF2">
    <property type="entry name" value="TRANSPOSASE IS200-LIKE DOMAIN-CONTAINING PROTEIN"/>
    <property type="match status" value="1"/>
</dbReference>
<dbReference type="PANTHER" id="PTHR34322">
    <property type="entry name" value="TRANSPOSASE, Y1_TNP DOMAIN-CONTAINING"/>
    <property type="match status" value="1"/>
</dbReference>
<feature type="domain" description="Transposase IS200-like" evidence="2">
    <location>
        <begin position="9"/>
        <end position="124"/>
    </location>
</feature>
<proteinExistence type="predicted"/>
<evidence type="ECO:0000313" key="3">
    <source>
        <dbReference type="EMBL" id="MDQ9171010.1"/>
    </source>
</evidence>
<comment type="caution">
    <text evidence="3">The sequence shown here is derived from an EMBL/GenBank/DDBJ whole genome shotgun (WGS) entry which is preliminary data.</text>
</comment>
<organism evidence="3 4">
    <name type="scientific">Keguizhuia sedimenti</name>
    <dbReference type="NCBI Taxonomy" id="3064264"/>
    <lineage>
        <taxon>Bacteria</taxon>
        <taxon>Pseudomonadati</taxon>
        <taxon>Pseudomonadota</taxon>
        <taxon>Betaproteobacteria</taxon>
        <taxon>Burkholderiales</taxon>
        <taxon>Oxalobacteraceae</taxon>
        <taxon>Keguizhuia</taxon>
    </lineage>
</organism>